<name>A0ABS5I9D4_9PROT</name>
<proteinExistence type="predicted"/>
<accession>A0ABS5I9D4</accession>
<evidence type="ECO:0008006" key="5">
    <source>
        <dbReference type="Google" id="ProtNLM"/>
    </source>
</evidence>
<dbReference type="RefSeq" id="WP_211546550.1">
    <property type="nucleotide sequence ID" value="NZ_JAGTUF010000002.1"/>
</dbReference>
<evidence type="ECO:0000256" key="1">
    <source>
        <dbReference type="SAM" id="MobiDB-lite"/>
    </source>
</evidence>
<protein>
    <recommendedName>
        <fullName evidence="5">SPOR domain-containing protein</fullName>
    </recommendedName>
</protein>
<evidence type="ECO:0000313" key="4">
    <source>
        <dbReference type="Proteomes" id="UP000680714"/>
    </source>
</evidence>
<feature type="region of interest" description="Disordered" evidence="1">
    <location>
        <begin position="32"/>
        <end position="51"/>
    </location>
</feature>
<gene>
    <name evidence="3" type="ORF">KEC16_04875</name>
</gene>
<organism evidence="3 4">
    <name type="scientific">Magnetospirillum sulfuroxidans</name>
    <dbReference type="NCBI Taxonomy" id="611300"/>
    <lineage>
        <taxon>Bacteria</taxon>
        <taxon>Pseudomonadati</taxon>
        <taxon>Pseudomonadota</taxon>
        <taxon>Alphaproteobacteria</taxon>
        <taxon>Rhodospirillales</taxon>
        <taxon>Rhodospirillaceae</taxon>
        <taxon>Magnetospirillum</taxon>
    </lineage>
</organism>
<keyword evidence="2" id="KW-0732">Signal</keyword>
<feature type="region of interest" description="Disordered" evidence="1">
    <location>
        <begin position="232"/>
        <end position="265"/>
    </location>
</feature>
<keyword evidence="4" id="KW-1185">Reference proteome</keyword>
<evidence type="ECO:0000256" key="2">
    <source>
        <dbReference type="SAM" id="SignalP"/>
    </source>
</evidence>
<sequence length="371" mass="38732">MRRALPLLMLTLLLPACGSVNSYVQSTAAKLEQATNPDKPRPGLEPLYQPTALPSQADSIAQPEPASLEDLPFPPRLIGQDEAEALLSGDPAALRFLAIRRLAEAGLIPAADAGERAGTNMGALLPVTTAQPPAAGLFTPAPAPAVLENAIRRLWDQPGTQAQRDFLVDNVLPKTPSRREPVTIPDKQSARRALDRLDRLQDSGLITRGQKEAEAGAVQALLDGNALPEALVAAPPPEPVKPVAPKKPRSSGSGSGRPMERLQGGVSGELKIIPSPSEINAPALPAGFAGQAGIHLLSMGSASHGEQAWKALTTEHPDLAALTYKVVRADLGELGVTHRLIAGPLSAAKAAELCAALKPKGQTCQPTPFPP</sequence>
<dbReference type="Proteomes" id="UP000680714">
    <property type="component" value="Unassembled WGS sequence"/>
</dbReference>
<reference evidence="3 4" key="1">
    <citation type="submission" date="2021-04" db="EMBL/GenBank/DDBJ databases">
        <title>Magnetospirillum sulfuroxidans sp. nov., a facultative chemolithoautotrophic sulfur-oxidizing alphaproteobacterium isolated from freshwater sediment and proposals for Paramagetospirillum gen. nov., and Magnetospirillaceae fam. nov.</title>
        <authorList>
            <person name="Koziaeva V."/>
            <person name="Geelhoed J.S."/>
            <person name="Sorokin D.Y."/>
            <person name="Grouzdev D.S."/>
        </authorList>
    </citation>
    <scope>NUCLEOTIDE SEQUENCE [LARGE SCALE GENOMIC DNA]</scope>
    <source>
        <strain evidence="3 4">J10</strain>
    </source>
</reference>
<feature type="chain" id="PRO_5046425602" description="SPOR domain-containing protein" evidence="2">
    <location>
        <begin position="23"/>
        <end position="371"/>
    </location>
</feature>
<feature type="signal peptide" evidence="2">
    <location>
        <begin position="1"/>
        <end position="22"/>
    </location>
</feature>
<evidence type="ECO:0000313" key="3">
    <source>
        <dbReference type="EMBL" id="MBR9971042.1"/>
    </source>
</evidence>
<dbReference type="EMBL" id="JAGTUF010000002">
    <property type="protein sequence ID" value="MBR9971042.1"/>
    <property type="molecule type" value="Genomic_DNA"/>
</dbReference>
<comment type="caution">
    <text evidence="3">The sequence shown here is derived from an EMBL/GenBank/DDBJ whole genome shotgun (WGS) entry which is preliminary data.</text>
</comment>